<accession>A0A4V6KLJ0</accession>
<protein>
    <submittedName>
        <fullName evidence="1">Uncharacterized protein</fullName>
    </submittedName>
</protein>
<sequence>MRAAGGEGMKAWMMVVALATAVLLTGCEPKQENLKGKTMGTSYSISYLPGDGTPSLATLQAEIDKRLVQVNESDVDLST</sequence>
<dbReference type="EMBL" id="CABEEZ010000031">
    <property type="protein sequence ID" value="VTR23278.1"/>
    <property type="molecule type" value="Genomic_DNA"/>
</dbReference>
<gene>
    <name evidence="1" type="ORF">NCTC12965_01737</name>
</gene>
<reference evidence="1" key="1">
    <citation type="submission" date="2019-05" db="EMBL/GenBank/DDBJ databases">
        <authorList>
            <consortium name="Pathogen Informatics"/>
        </authorList>
    </citation>
    <scope>NUCLEOTIDE SEQUENCE [LARGE SCALE GENOMIC DNA]</scope>
    <source>
        <strain evidence="1">NCTC12965</strain>
    </source>
</reference>
<dbReference type="AlphaFoldDB" id="A0A4V6KLJ0"/>
<evidence type="ECO:0000313" key="1">
    <source>
        <dbReference type="EMBL" id="VTR23278.1"/>
    </source>
</evidence>
<organism evidence="1">
    <name type="scientific">Serratia fonticola</name>
    <dbReference type="NCBI Taxonomy" id="47917"/>
    <lineage>
        <taxon>Bacteria</taxon>
        <taxon>Pseudomonadati</taxon>
        <taxon>Pseudomonadota</taxon>
        <taxon>Gammaproteobacteria</taxon>
        <taxon>Enterobacterales</taxon>
        <taxon>Yersiniaceae</taxon>
        <taxon>Serratia</taxon>
    </lineage>
</organism>
<dbReference type="PROSITE" id="PS51257">
    <property type="entry name" value="PROKAR_LIPOPROTEIN"/>
    <property type="match status" value="1"/>
</dbReference>
<proteinExistence type="predicted"/>
<name>A0A4V6KLJ0_SERFO</name>